<name>A0ABU0G496_9HYPH</name>
<evidence type="ECO:0000313" key="2">
    <source>
        <dbReference type="Proteomes" id="UP001238496"/>
    </source>
</evidence>
<dbReference type="Proteomes" id="UP001238496">
    <property type="component" value="Unassembled WGS sequence"/>
</dbReference>
<proteinExistence type="predicted"/>
<keyword evidence="2" id="KW-1185">Reference proteome</keyword>
<evidence type="ECO:0000313" key="1">
    <source>
        <dbReference type="EMBL" id="MDQ0419948.1"/>
    </source>
</evidence>
<gene>
    <name evidence="1" type="ORF">J2045_000961</name>
</gene>
<sequence length="125" mass="13157">MTMTTGTPDSHRAIEIDLTVNALLHLWLKAVTPNEPGSVSFYSVNGKSGEVQAANAEENLFCIYQVFGGGTVALAYDMAITSLSVAYWFTPSDVLETGITVIHTNPANGPPDFPGAIISARPSAG</sequence>
<dbReference type="EMBL" id="JAUSUW010000002">
    <property type="protein sequence ID" value="MDQ0419948.1"/>
    <property type="molecule type" value="Genomic_DNA"/>
</dbReference>
<organism evidence="1 2">
    <name type="scientific">Peteryoungia aggregata LMG 23059</name>
    <dbReference type="NCBI Taxonomy" id="1368425"/>
    <lineage>
        <taxon>Bacteria</taxon>
        <taxon>Pseudomonadati</taxon>
        <taxon>Pseudomonadota</taxon>
        <taxon>Alphaproteobacteria</taxon>
        <taxon>Hyphomicrobiales</taxon>
        <taxon>Rhizobiaceae</taxon>
        <taxon>Peteryoungia</taxon>
    </lineage>
</organism>
<comment type="caution">
    <text evidence="1">The sequence shown here is derived from an EMBL/GenBank/DDBJ whole genome shotgun (WGS) entry which is preliminary data.</text>
</comment>
<accession>A0ABU0G496</accession>
<reference evidence="1 2" key="1">
    <citation type="submission" date="2023-07" db="EMBL/GenBank/DDBJ databases">
        <title>Genomic Encyclopedia of Type Strains, Phase IV (KMG-IV): sequencing the most valuable type-strain genomes for metagenomic binning, comparative biology and taxonomic classification.</title>
        <authorList>
            <person name="Goeker M."/>
        </authorList>
    </citation>
    <scope>NUCLEOTIDE SEQUENCE [LARGE SCALE GENOMIC DNA]</scope>
    <source>
        <strain evidence="1 2">DSM 1111</strain>
    </source>
</reference>
<protein>
    <submittedName>
        <fullName evidence="1">Uncharacterized protein</fullName>
    </submittedName>
</protein>